<dbReference type="PROSITE" id="PS01223">
    <property type="entry name" value="PROA"/>
    <property type="match status" value="1"/>
</dbReference>
<comment type="caution">
    <text evidence="8">The sequence shown here is derived from an EMBL/GenBank/DDBJ whole genome shotgun (WGS) entry which is preliminary data.</text>
</comment>
<dbReference type="Gene3D" id="3.40.309.10">
    <property type="entry name" value="Aldehyde Dehydrogenase, Chain A, domain 2"/>
    <property type="match status" value="1"/>
</dbReference>
<comment type="similarity">
    <text evidence="7">Belongs to the gamma-glutamyl phosphate reductase family.</text>
</comment>
<gene>
    <name evidence="7" type="primary">proA</name>
    <name evidence="8" type="ORF">CLV62_11559</name>
</gene>
<comment type="catalytic activity">
    <reaction evidence="6 7">
        <text>L-glutamate 5-semialdehyde + phosphate + NADP(+) = L-glutamyl 5-phosphate + NADPH + H(+)</text>
        <dbReference type="Rhea" id="RHEA:19541"/>
        <dbReference type="ChEBI" id="CHEBI:15378"/>
        <dbReference type="ChEBI" id="CHEBI:43474"/>
        <dbReference type="ChEBI" id="CHEBI:57783"/>
        <dbReference type="ChEBI" id="CHEBI:58066"/>
        <dbReference type="ChEBI" id="CHEBI:58274"/>
        <dbReference type="ChEBI" id="CHEBI:58349"/>
        <dbReference type="EC" id="1.2.1.41"/>
    </reaction>
</comment>
<evidence type="ECO:0000256" key="5">
    <source>
        <dbReference type="ARBA" id="ARBA00023002"/>
    </source>
</evidence>
<dbReference type="AlphaFoldDB" id="A0A2V3PMK7"/>
<keyword evidence="2 7" id="KW-0028">Amino-acid biosynthesis</keyword>
<dbReference type="CDD" id="cd07079">
    <property type="entry name" value="ALDH_F18-19_ProA-GPR"/>
    <property type="match status" value="1"/>
</dbReference>
<dbReference type="Proteomes" id="UP000247973">
    <property type="component" value="Unassembled WGS sequence"/>
</dbReference>
<protein>
    <recommendedName>
        <fullName evidence="7">Gamma-glutamyl phosphate reductase</fullName>
        <shortName evidence="7">GPR</shortName>
        <ecNumber evidence="7">1.2.1.41</ecNumber>
    </recommendedName>
    <alternativeName>
        <fullName evidence="7">Glutamate-5-semialdehyde dehydrogenase</fullName>
    </alternativeName>
    <alternativeName>
        <fullName evidence="7">Glutamyl-gamma-semialdehyde dehydrogenase</fullName>
        <shortName evidence="7">GSA dehydrogenase</shortName>
    </alternativeName>
</protein>
<dbReference type="RefSeq" id="WP_110311090.1">
    <property type="nucleotide sequence ID" value="NZ_QICL01000015.1"/>
</dbReference>
<dbReference type="InterPro" id="IPR016162">
    <property type="entry name" value="Ald_DH_N"/>
</dbReference>
<keyword evidence="4 7" id="KW-0521">NADP</keyword>
<dbReference type="PANTHER" id="PTHR11063:SF8">
    <property type="entry name" value="DELTA-1-PYRROLINE-5-CARBOXYLATE SYNTHASE"/>
    <property type="match status" value="1"/>
</dbReference>
<keyword evidence="7" id="KW-0963">Cytoplasm</keyword>
<organism evidence="8 9">
    <name type="scientific">Dysgonomonas alginatilytica</name>
    <dbReference type="NCBI Taxonomy" id="1605892"/>
    <lineage>
        <taxon>Bacteria</taxon>
        <taxon>Pseudomonadati</taxon>
        <taxon>Bacteroidota</taxon>
        <taxon>Bacteroidia</taxon>
        <taxon>Bacteroidales</taxon>
        <taxon>Dysgonomonadaceae</taxon>
        <taxon>Dysgonomonas</taxon>
    </lineage>
</organism>
<evidence type="ECO:0000313" key="9">
    <source>
        <dbReference type="Proteomes" id="UP000247973"/>
    </source>
</evidence>
<evidence type="ECO:0000256" key="3">
    <source>
        <dbReference type="ARBA" id="ARBA00022650"/>
    </source>
</evidence>
<dbReference type="HAMAP" id="MF_00412">
    <property type="entry name" value="ProA"/>
    <property type="match status" value="1"/>
</dbReference>
<keyword evidence="9" id="KW-1185">Reference proteome</keyword>
<sequence>MDDTKQLFEAAKTAGRSLLLLKDEQINSLLEAIAKETEAKIHYILSENLKDLQRMDKDNPKYDRLKLTEERIMGIVSDIRNIINLPSPIGRVLENKTLDNGLHLTKKAVPFGVIGVIFEARPNVCFDVFSLCFKSGNVCLLKGGSDATFSNRAIVEIIRGVLDDYDANPNICTLLPNDREVIDELLNAREYVDLIIPRGGSSLINYVRDNARIPFIETGAGVCHTYFHSKGNKEIAQQIVHNAKTRRVSVCNTLDCLVIDKDRLNDLPYICENLKNDHVVIYADKLAYEALHGHYPSKLLKEASGESFGTEFLDYKMAVKIVNNIHDAIDHISKYGSKHSEAIITEDESANLLFQFLIDAACVYINASTAFTDGAQFGLGAEIGISTQKIHARGPMALQELCSYKWIVEGSGQTRKS</sequence>
<dbReference type="SUPFAM" id="SSF53720">
    <property type="entry name" value="ALDH-like"/>
    <property type="match status" value="1"/>
</dbReference>
<comment type="subcellular location">
    <subcellularLocation>
        <location evidence="7">Cytoplasm</location>
    </subcellularLocation>
</comment>
<evidence type="ECO:0000256" key="7">
    <source>
        <dbReference type="HAMAP-Rule" id="MF_00412"/>
    </source>
</evidence>
<evidence type="ECO:0000313" key="8">
    <source>
        <dbReference type="EMBL" id="PXV63177.1"/>
    </source>
</evidence>
<dbReference type="NCBIfam" id="NF001221">
    <property type="entry name" value="PRK00197.1"/>
    <property type="match status" value="1"/>
</dbReference>
<evidence type="ECO:0000256" key="1">
    <source>
        <dbReference type="ARBA" id="ARBA00004985"/>
    </source>
</evidence>
<keyword evidence="3 7" id="KW-0641">Proline biosynthesis</keyword>
<dbReference type="UniPathway" id="UPA00098">
    <property type="reaction ID" value="UER00360"/>
</dbReference>
<evidence type="ECO:0000256" key="4">
    <source>
        <dbReference type="ARBA" id="ARBA00022857"/>
    </source>
</evidence>
<dbReference type="PIRSF" id="PIRSF000151">
    <property type="entry name" value="GPR"/>
    <property type="match status" value="1"/>
</dbReference>
<accession>A0A2V3PMK7</accession>
<dbReference type="InterPro" id="IPR012134">
    <property type="entry name" value="Glu-5-SA_DH"/>
</dbReference>
<dbReference type="GO" id="GO:0005737">
    <property type="term" value="C:cytoplasm"/>
    <property type="evidence" value="ECO:0007669"/>
    <property type="project" value="UniProtKB-SubCell"/>
</dbReference>
<dbReference type="EMBL" id="QICL01000015">
    <property type="protein sequence ID" value="PXV63177.1"/>
    <property type="molecule type" value="Genomic_DNA"/>
</dbReference>
<dbReference type="EC" id="1.2.1.41" evidence="7"/>
<dbReference type="InterPro" id="IPR016161">
    <property type="entry name" value="Ald_DH/histidinol_DH"/>
</dbReference>
<dbReference type="GO" id="GO:0050661">
    <property type="term" value="F:NADP binding"/>
    <property type="evidence" value="ECO:0007669"/>
    <property type="project" value="InterPro"/>
</dbReference>
<dbReference type="PANTHER" id="PTHR11063">
    <property type="entry name" value="GLUTAMATE SEMIALDEHYDE DEHYDROGENASE"/>
    <property type="match status" value="1"/>
</dbReference>
<dbReference type="OrthoDB" id="9809970at2"/>
<evidence type="ECO:0000256" key="6">
    <source>
        <dbReference type="ARBA" id="ARBA00049024"/>
    </source>
</evidence>
<comment type="pathway">
    <text evidence="1 7">Amino-acid biosynthesis; L-proline biosynthesis; L-glutamate 5-semialdehyde from L-glutamate: step 2/2.</text>
</comment>
<proteinExistence type="inferred from homology"/>
<reference evidence="8 9" key="1">
    <citation type="submission" date="2018-03" db="EMBL/GenBank/DDBJ databases">
        <title>Genomic Encyclopedia of Archaeal and Bacterial Type Strains, Phase II (KMG-II): from individual species to whole genera.</title>
        <authorList>
            <person name="Goeker M."/>
        </authorList>
    </citation>
    <scope>NUCLEOTIDE SEQUENCE [LARGE SCALE GENOMIC DNA]</scope>
    <source>
        <strain evidence="8 9">DSM 100214</strain>
    </source>
</reference>
<dbReference type="InterPro" id="IPR020593">
    <property type="entry name" value="G-glutamylP_reductase_CS"/>
</dbReference>
<keyword evidence="5 7" id="KW-0560">Oxidoreductase</keyword>
<dbReference type="GO" id="GO:0055129">
    <property type="term" value="P:L-proline biosynthetic process"/>
    <property type="evidence" value="ECO:0007669"/>
    <property type="project" value="UniProtKB-UniRule"/>
</dbReference>
<comment type="function">
    <text evidence="7">Catalyzes the NADPH-dependent reduction of L-glutamate 5-phosphate into L-glutamate 5-semialdehyde and phosphate. The product spontaneously undergoes cyclization to form 1-pyrroline-5-carboxylate.</text>
</comment>
<dbReference type="InterPro" id="IPR000965">
    <property type="entry name" value="GPR_dom"/>
</dbReference>
<dbReference type="Gene3D" id="3.40.605.10">
    <property type="entry name" value="Aldehyde Dehydrogenase, Chain A, domain 1"/>
    <property type="match status" value="1"/>
</dbReference>
<dbReference type="GO" id="GO:0004350">
    <property type="term" value="F:glutamate-5-semialdehyde dehydrogenase activity"/>
    <property type="evidence" value="ECO:0007669"/>
    <property type="project" value="UniProtKB-UniRule"/>
</dbReference>
<name>A0A2V3PMK7_9BACT</name>
<dbReference type="InterPro" id="IPR016163">
    <property type="entry name" value="Ald_DH_C"/>
</dbReference>
<dbReference type="NCBIfam" id="TIGR00407">
    <property type="entry name" value="proA"/>
    <property type="match status" value="1"/>
</dbReference>
<evidence type="ECO:0000256" key="2">
    <source>
        <dbReference type="ARBA" id="ARBA00022605"/>
    </source>
</evidence>